<protein>
    <submittedName>
        <fullName evidence="1">Uncharacterized protein</fullName>
    </submittedName>
</protein>
<proteinExistence type="predicted"/>
<dbReference type="EMBL" id="CP079105">
    <property type="protein sequence ID" value="QXQ13178.1"/>
    <property type="molecule type" value="Genomic_DNA"/>
</dbReference>
<name>A0ABX8S5R1_9ACTN</name>
<dbReference type="Proteomes" id="UP000887023">
    <property type="component" value="Chromosome"/>
</dbReference>
<sequence>MTDTVDRPGPILAPGKRIDPAEFGERFFVRAVTQERIEAGLADLAGKGTKIGPFAIGPLGMASVVAEGAVGTPRITRMQPNVAYDVTVPAALGVVVTLGGQKLGLEVGLEIDLELHARAADPLLVVIDVPRVSPRDVRLIVRAEAIGSAFDWIIEPIGKVVRAEVAARVNAMVHEPGSLRGRVFDIAARIDDLPDDGPVGTDFTWISYGEFGHNFFEHAVTRARVEAGVADIGGRTIDIGPMKAGPRDIATVTANGQVGTPEVRDRDGADIAFDLYIPVSLELVVAVGSGHRYAAEIGIPIVLTVHAADPLLIVIDIAAPDADGVSLDLDAQGTRASLVGFIGGVKTQIREQVAEVVRLEVGDPPVRVIDIGDRIDLA</sequence>
<gene>
    <name evidence="1" type="ORF">KV203_15000</name>
</gene>
<dbReference type="RefSeq" id="WP_157079834.1">
    <property type="nucleotide sequence ID" value="NZ_CBCRUZ010000008.1"/>
</dbReference>
<keyword evidence="2" id="KW-1185">Reference proteome</keyword>
<evidence type="ECO:0000313" key="2">
    <source>
        <dbReference type="Proteomes" id="UP000887023"/>
    </source>
</evidence>
<reference evidence="1" key="1">
    <citation type="submission" date="2021-07" db="EMBL/GenBank/DDBJ databases">
        <title>Candidatus Kaistella beijingensis sp. nov. isolated from a municipal wastewater treatment plant is involved in sludge foaming.</title>
        <authorList>
            <person name="Song Y."/>
            <person name="Liu S.-J."/>
        </authorList>
    </citation>
    <scope>NUCLEOTIDE SEQUENCE</scope>
    <source>
        <strain evidence="1">DSM 43998</strain>
    </source>
</reference>
<accession>A0ABX8S5R1</accession>
<organism evidence="1 2">
    <name type="scientific">Skermania pinensis</name>
    <dbReference type="NCBI Taxonomy" id="39122"/>
    <lineage>
        <taxon>Bacteria</taxon>
        <taxon>Bacillati</taxon>
        <taxon>Actinomycetota</taxon>
        <taxon>Actinomycetes</taxon>
        <taxon>Mycobacteriales</taxon>
        <taxon>Gordoniaceae</taxon>
        <taxon>Skermania</taxon>
    </lineage>
</organism>
<evidence type="ECO:0000313" key="1">
    <source>
        <dbReference type="EMBL" id="QXQ13178.1"/>
    </source>
</evidence>